<reference evidence="3" key="2">
    <citation type="submission" date="2015-01" db="EMBL/GenBank/DDBJ databases">
        <title>Evolutionary Origins and Diversification of the Mycorrhizal Mutualists.</title>
        <authorList>
            <consortium name="DOE Joint Genome Institute"/>
            <consortium name="Mycorrhizal Genomics Consortium"/>
            <person name="Kohler A."/>
            <person name="Kuo A."/>
            <person name="Nagy L.G."/>
            <person name="Floudas D."/>
            <person name="Copeland A."/>
            <person name="Barry K.W."/>
            <person name="Cichocki N."/>
            <person name="Veneault-Fourrey C."/>
            <person name="LaButti K."/>
            <person name="Lindquist E.A."/>
            <person name="Lipzen A."/>
            <person name="Lundell T."/>
            <person name="Morin E."/>
            <person name="Murat C."/>
            <person name="Riley R."/>
            <person name="Ohm R."/>
            <person name="Sun H."/>
            <person name="Tunlid A."/>
            <person name="Henrissat B."/>
            <person name="Grigoriev I.V."/>
            <person name="Hibbett D.S."/>
            <person name="Martin F."/>
        </authorList>
    </citation>
    <scope>NUCLEOTIDE SEQUENCE [LARGE SCALE GENOMIC DNA]</scope>
    <source>
        <strain evidence="3">Zn</strain>
    </source>
</reference>
<evidence type="ECO:0000313" key="3">
    <source>
        <dbReference type="Proteomes" id="UP000054321"/>
    </source>
</evidence>
<name>A0A0C3E468_OIDMZ</name>
<evidence type="ECO:0000313" key="2">
    <source>
        <dbReference type="EMBL" id="KIN09138.1"/>
    </source>
</evidence>
<dbReference type="InParanoid" id="A0A0C3E468"/>
<dbReference type="HOGENOM" id="CLU_141137_1_0_1"/>
<proteinExistence type="predicted"/>
<dbReference type="OrthoDB" id="5201563at2759"/>
<accession>A0A0C3E468</accession>
<dbReference type="AlphaFoldDB" id="A0A0C3E468"/>
<gene>
    <name evidence="2" type="ORF">OIDMADRAFT_150265</name>
</gene>
<evidence type="ECO:0000256" key="1">
    <source>
        <dbReference type="SAM" id="MobiDB-lite"/>
    </source>
</evidence>
<dbReference type="EMBL" id="KN832870">
    <property type="protein sequence ID" value="KIN09138.1"/>
    <property type="molecule type" value="Genomic_DNA"/>
</dbReference>
<sequence length="116" mass="13085">MATHTVTAQQVDSIMQDYRIYLTGAGYPTRGNEREQRESSNPPSWPSDRNRIPPYRPINRHLNLEERPLGSSALERAFLVAMFSGVTMNASMAKLWGATGGPLFPRLFRYAIGGEW</sequence>
<feature type="region of interest" description="Disordered" evidence="1">
    <location>
        <begin position="26"/>
        <end position="52"/>
    </location>
</feature>
<reference evidence="2 3" key="1">
    <citation type="submission" date="2014-04" db="EMBL/GenBank/DDBJ databases">
        <authorList>
            <consortium name="DOE Joint Genome Institute"/>
            <person name="Kuo A."/>
            <person name="Martino E."/>
            <person name="Perotto S."/>
            <person name="Kohler A."/>
            <person name="Nagy L.G."/>
            <person name="Floudas D."/>
            <person name="Copeland A."/>
            <person name="Barry K.W."/>
            <person name="Cichocki N."/>
            <person name="Veneault-Fourrey C."/>
            <person name="LaButti K."/>
            <person name="Lindquist E.A."/>
            <person name="Lipzen A."/>
            <person name="Lundell T."/>
            <person name="Morin E."/>
            <person name="Murat C."/>
            <person name="Sun H."/>
            <person name="Tunlid A."/>
            <person name="Henrissat B."/>
            <person name="Grigoriev I.V."/>
            <person name="Hibbett D.S."/>
            <person name="Martin F."/>
            <person name="Nordberg H.P."/>
            <person name="Cantor M.N."/>
            <person name="Hua S.X."/>
        </authorList>
    </citation>
    <scope>NUCLEOTIDE SEQUENCE [LARGE SCALE GENOMIC DNA]</scope>
    <source>
        <strain evidence="2 3">Zn</strain>
    </source>
</reference>
<keyword evidence="3" id="KW-1185">Reference proteome</keyword>
<protein>
    <submittedName>
        <fullName evidence="2">Uncharacterized protein</fullName>
    </submittedName>
</protein>
<dbReference type="Proteomes" id="UP000054321">
    <property type="component" value="Unassembled WGS sequence"/>
</dbReference>
<organism evidence="2 3">
    <name type="scientific">Oidiodendron maius (strain Zn)</name>
    <dbReference type="NCBI Taxonomy" id="913774"/>
    <lineage>
        <taxon>Eukaryota</taxon>
        <taxon>Fungi</taxon>
        <taxon>Dikarya</taxon>
        <taxon>Ascomycota</taxon>
        <taxon>Pezizomycotina</taxon>
        <taxon>Leotiomycetes</taxon>
        <taxon>Leotiomycetes incertae sedis</taxon>
        <taxon>Myxotrichaceae</taxon>
        <taxon>Oidiodendron</taxon>
    </lineage>
</organism>